<dbReference type="STRING" id="869279.SE15_09720"/>
<dbReference type="SUPFAM" id="SSF50969">
    <property type="entry name" value="YVTN repeat-like/Quinoprotein amine dehydrogenase"/>
    <property type="match status" value="1"/>
</dbReference>
<evidence type="ECO:0000313" key="4">
    <source>
        <dbReference type="EMBL" id="KPL82426.1"/>
    </source>
</evidence>
<dbReference type="Pfam" id="PF00400">
    <property type="entry name" value="WD40"/>
    <property type="match status" value="1"/>
</dbReference>
<feature type="repeat" description="WD" evidence="3">
    <location>
        <begin position="318"/>
        <end position="356"/>
    </location>
</feature>
<dbReference type="PANTHER" id="PTHR19848:SF8">
    <property type="entry name" value="F-BOX AND WD REPEAT DOMAIN CONTAINING 7"/>
    <property type="match status" value="1"/>
</dbReference>
<evidence type="ECO:0000256" key="1">
    <source>
        <dbReference type="ARBA" id="ARBA00022574"/>
    </source>
</evidence>
<dbReference type="PANTHER" id="PTHR19848">
    <property type="entry name" value="WD40 REPEAT PROTEIN"/>
    <property type="match status" value="1"/>
</dbReference>
<keyword evidence="5" id="KW-1185">Reference proteome</keyword>
<dbReference type="Proteomes" id="UP000050544">
    <property type="component" value="Unassembled WGS sequence"/>
</dbReference>
<keyword evidence="1 3" id="KW-0853">WD repeat</keyword>
<dbReference type="InterPro" id="IPR011044">
    <property type="entry name" value="Quino_amine_DH_bsu"/>
</dbReference>
<dbReference type="InterPro" id="IPR001680">
    <property type="entry name" value="WD40_rpt"/>
</dbReference>
<evidence type="ECO:0000256" key="2">
    <source>
        <dbReference type="ARBA" id="ARBA00022737"/>
    </source>
</evidence>
<dbReference type="AlphaFoldDB" id="A0A0N8GQ14"/>
<dbReference type="PROSITE" id="PS50082">
    <property type="entry name" value="WD_REPEATS_2"/>
    <property type="match status" value="1"/>
</dbReference>
<dbReference type="InterPro" id="IPR015943">
    <property type="entry name" value="WD40/YVTN_repeat-like_dom_sf"/>
</dbReference>
<reference evidence="4 5" key="1">
    <citation type="submission" date="2015-07" db="EMBL/GenBank/DDBJ databases">
        <title>Whole genome sequence of Thermanaerothrix daxensis DSM 23592.</title>
        <authorList>
            <person name="Hemp J."/>
            <person name="Ward L.M."/>
            <person name="Pace L.A."/>
            <person name="Fischer W.W."/>
        </authorList>
    </citation>
    <scope>NUCLEOTIDE SEQUENCE [LARGE SCALE GENOMIC DNA]</scope>
    <source>
        <strain evidence="4 5">GNS-1</strain>
    </source>
</reference>
<accession>A0A0N8GQ14</accession>
<evidence type="ECO:0000313" key="5">
    <source>
        <dbReference type="Proteomes" id="UP000050544"/>
    </source>
</evidence>
<proteinExistence type="predicted"/>
<dbReference type="PROSITE" id="PS51257">
    <property type="entry name" value="PROKAR_LIPOPROTEIN"/>
    <property type="match status" value="1"/>
</dbReference>
<evidence type="ECO:0000256" key="3">
    <source>
        <dbReference type="PROSITE-ProRule" id="PRU00221"/>
    </source>
</evidence>
<dbReference type="PROSITE" id="PS50294">
    <property type="entry name" value="WD_REPEATS_REGION"/>
    <property type="match status" value="1"/>
</dbReference>
<dbReference type="SMART" id="SM00320">
    <property type="entry name" value="WD40"/>
    <property type="match status" value="3"/>
</dbReference>
<organism evidence="4 5">
    <name type="scientific">Thermanaerothrix daxensis</name>
    <dbReference type="NCBI Taxonomy" id="869279"/>
    <lineage>
        <taxon>Bacteria</taxon>
        <taxon>Bacillati</taxon>
        <taxon>Chloroflexota</taxon>
        <taxon>Anaerolineae</taxon>
        <taxon>Anaerolineales</taxon>
        <taxon>Anaerolineaceae</taxon>
        <taxon>Thermanaerothrix</taxon>
    </lineage>
</organism>
<comment type="caution">
    <text evidence="4">The sequence shown here is derived from an EMBL/GenBank/DDBJ whole genome shotgun (WGS) entry which is preliminary data.</text>
</comment>
<dbReference type="Gene3D" id="2.130.10.10">
    <property type="entry name" value="YVTN repeat-like/Quinoprotein amine dehydrogenase"/>
    <property type="match status" value="2"/>
</dbReference>
<name>A0A0N8GQ14_9CHLR</name>
<gene>
    <name evidence="4" type="ORF">SE15_09720</name>
</gene>
<dbReference type="EMBL" id="LGKO01000005">
    <property type="protein sequence ID" value="KPL82426.1"/>
    <property type="molecule type" value="Genomic_DNA"/>
</dbReference>
<protein>
    <submittedName>
        <fullName evidence="4">Uncharacterized protein</fullName>
    </submittedName>
</protein>
<sequence>MRLFLLWIFLFVAVGCGGQPVPPTPTPTPEPTRIPTLPPIPTPIPTPTPSPTPAPEEALGARTASIPAYPFRAVWRTDSGAFWVLAEQQVTLIDANTLQSLADLAYSPPTSVLDASADGRTLAITTDNITLTLRDLVSGEVRHTLQPDGQIYTASFSPDGSLLLIGSTQEIAATIWDVASGQPGLRLTGFQTAAPVYNVIFAPDVLHVVWYARGTLQLQDATSGTLSPALNHEDFIAVFAVNHDATLVATVAGGTLNDQFVPLLTLWDARNGTAKAKLALPQIANAIAISPDDQWLALGIGSEIYLLRVSSQQWLPPFTAHNGSVTALAFSPDGRYLLSLGEDKLLHLWPVSRFGP</sequence>
<keyword evidence="2" id="KW-0677">Repeat</keyword>